<comment type="similarity">
    <text evidence="1 4">Belongs to the glycosyl hydrolase 3 family.</text>
</comment>
<keyword evidence="5" id="KW-0732">Signal</keyword>
<feature type="chain" id="PRO_5022957582" evidence="5">
    <location>
        <begin position="27"/>
        <end position="794"/>
    </location>
</feature>
<dbReference type="SUPFAM" id="SSF51445">
    <property type="entry name" value="(Trans)glycosidases"/>
    <property type="match status" value="1"/>
</dbReference>
<dbReference type="PRINTS" id="PR00133">
    <property type="entry name" value="GLHYDRLASE3"/>
</dbReference>
<evidence type="ECO:0000259" key="6">
    <source>
        <dbReference type="SMART" id="SM01217"/>
    </source>
</evidence>
<keyword evidence="8" id="KW-1185">Reference proteome</keyword>
<dbReference type="Gene3D" id="3.20.20.300">
    <property type="entry name" value="Glycoside hydrolase, family 3, N-terminal domain"/>
    <property type="match status" value="1"/>
</dbReference>
<dbReference type="InterPro" id="IPR017853">
    <property type="entry name" value="GH"/>
</dbReference>
<dbReference type="InterPro" id="IPR002772">
    <property type="entry name" value="Glyco_hydro_3_C"/>
</dbReference>
<dbReference type="KEGG" id="mgk:FSB76_12000"/>
<dbReference type="SMART" id="SM01217">
    <property type="entry name" value="Fn3_like"/>
    <property type="match status" value="1"/>
</dbReference>
<dbReference type="FunFam" id="2.60.40.10:FF:000495">
    <property type="entry name" value="Periplasmic beta-glucosidase"/>
    <property type="match status" value="1"/>
</dbReference>
<accession>A0A5B8W1C8</accession>
<evidence type="ECO:0000256" key="5">
    <source>
        <dbReference type="SAM" id="SignalP"/>
    </source>
</evidence>
<dbReference type="Gene3D" id="3.40.50.1700">
    <property type="entry name" value="Glycoside hydrolase family 3 C-terminal domain"/>
    <property type="match status" value="1"/>
</dbReference>
<evidence type="ECO:0000256" key="2">
    <source>
        <dbReference type="ARBA" id="ARBA00022801"/>
    </source>
</evidence>
<dbReference type="InterPro" id="IPR036881">
    <property type="entry name" value="Glyco_hydro_3_C_sf"/>
</dbReference>
<keyword evidence="3" id="KW-0119">Carbohydrate metabolism</keyword>
<dbReference type="OrthoDB" id="9758670at2"/>
<dbReference type="InterPro" id="IPR013783">
    <property type="entry name" value="Ig-like_fold"/>
</dbReference>
<feature type="signal peptide" evidence="5">
    <location>
        <begin position="1"/>
        <end position="26"/>
    </location>
</feature>
<protein>
    <submittedName>
        <fullName evidence="7">Beta-glucosidase</fullName>
    </submittedName>
</protein>
<reference evidence="7 8" key="1">
    <citation type="journal article" date="2013" name="J. Microbiol.">
        <title>Mucilaginibacter ginsenosidivorax sp. nov., with ginsenoside converting activity isolated from sediment.</title>
        <authorList>
            <person name="Kim J.K."/>
            <person name="Choi T.E."/>
            <person name="Liu Q.M."/>
            <person name="Park H.Y."/>
            <person name="Yi T.H."/>
            <person name="Yoon M.H."/>
            <person name="Kim S.C."/>
            <person name="Im W.T."/>
        </authorList>
    </citation>
    <scope>NUCLEOTIDE SEQUENCE [LARGE SCALE GENOMIC DNA]</scope>
    <source>
        <strain evidence="7 8">KHI28</strain>
    </source>
</reference>
<dbReference type="InterPro" id="IPR036962">
    <property type="entry name" value="Glyco_hydro_3_N_sf"/>
</dbReference>
<dbReference type="InterPro" id="IPR026891">
    <property type="entry name" value="Fn3-like"/>
</dbReference>
<dbReference type="Pfam" id="PF14310">
    <property type="entry name" value="Fn3-like"/>
    <property type="match status" value="1"/>
</dbReference>
<dbReference type="PROSITE" id="PS00775">
    <property type="entry name" value="GLYCOSYL_HYDROL_F3"/>
    <property type="match status" value="1"/>
</dbReference>
<gene>
    <name evidence="7" type="ORF">FSB76_12000</name>
</gene>
<keyword evidence="4" id="KW-0326">Glycosidase</keyword>
<dbReference type="Pfam" id="PF01915">
    <property type="entry name" value="Glyco_hydro_3_C"/>
    <property type="match status" value="1"/>
</dbReference>
<dbReference type="EMBL" id="CP042437">
    <property type="protein sequence ID" value="QEC76636.1"/>
    <property type="molecule type" value="Genomic_DNA"/>
</dbReference>
<dbReference type="SUPFAM" id="SSF52279">
    <property type="entry name" value="Beta-D-glucan exohydrolase, C-terminal domain"/>
    <property type="match status" value="1"/>
</dbReference>
<dbReference type="Proteomes" id="UP000321362">
    <property type="component" value="Chromosome"/>
</dbReference>
<evidence type="ECO:0000256" key="3">
    <source>
        <dbReference type="ARBA" id="ARBA00023277"/>
    </source>
</evidence>
<evidence type="ECO:0000313" key="7">
    <source>
        <dbReference type="EMBL" id="QEC76636.1"/>
    </source>
</evidence>
<evidence type="ECO:0000256" key="4">
    <source>
        <dbReference type="RuleBase" id="RU361161"/>
    </source>
</evidence>
<dbReference type="InterPro" id="IPR001764">
    <property type="entry name" value="Glyco_hydro_3_N"/>
</dbReference>
<dbReference type="Pfam" id="PF00933">
    <property type="entry name" value="Glyco_hydro_3"/>
    <property type="match status" value="1"/>
</dbReference>
<dbReference type="PANTHER" id="PTHR42715">
    <property type="entry name" value="BETA-GLUCOSIDASE"/>
    <property type="match status" value="1"/>
</dbReference>
<sequence length="794" mass="85389">MKISYRSGVAIVIMWAAGSLNSSVQAQTKKQPLQLRANNVKQIVAAMTLEEKSKLVVGMGFKMPGVPPPVKGKKPEAIDIGGFKLPPSDPDAYNIPEKVPGAAGRTHAIPRLGIPSITVSDGPAGLRIEPIRNGDKSKTYYATAFPVATLLASSWDTQLVNKVGVAFGNEVREYGVDILLAPGMNIHRNPLGGRNFEYYSEDPLVAGSMTAAIVNGIQSNGVGTSIKHYAANNQETNRNSINTIVSERAMREIYLKGFGIAVKKSQPWTVMSSYNKLNGTFTSERRDLLTTVLKNEWGLKGFVMTDWFGGKDAVAQMKAGNDLIMPGSPDKSEAIVAAVKNGSLAITQLNANVERILNVIIKSPSFTKYKYSDAPDLAAHAKVAREAAAQGMVLLKNDDHALPFYPAKRIAVFGNTSYDIIAGGTGSGDVNKAYTISLMQGLTNAGFKVQEKLSGSYAAYLADMKLKQPKPKNFFDHPAPIPEMDVNGIVADEAAGADEALITIGRNAGEGADRKLDGDYYLNDAEKGLIRGVADAFHAKGKKVVVVLNIGGVIDVASWRDEVDGILLAWQPGLEAGNAIADVLSGMVNPSGKLATTFPMDYKDVPSAGNFPGTPAAKPETVTYEEGIYVGYRYYDAASIKPAYEFGYGLSYTKFKFSDLKLSAPNFMHSITATVTVKNTGDIAGKEVVQLYLGAPKKDLDKPEQELKAFAKTRLLAAGESQTLSFTIKAADLASFYTSREAWIADAGKYEVRIGSSSRQIEEKASFKLAKDITVEKVVKALVPEVAINELKLK</sequence>
<dbReference type="GO" id="GO:0008422">
    <property type="term" value="F:beta-glucosidase activity"/>
    <property type="evidence" value="ECO:0007669"/>
    <property type="project" value="UniProtKB-ARBA"/>
</dbReference>
<dbReference type="InterPro" id="IPR050288">
    <property type="entry name" value="Cellulose_deg_GH3"/>
</dbReference>
<dbReference type="GO" id="GO:0005975">
    <property type="term" value="P:carbohydrate metabolic process"/>
    <property type="evidence" value="ECO:0007669"/>
    <property type="project" value="InterPro"/>
</dbReference>
<dbReference type="Gene3D" id="2.60.40.10">
    <property type="entry name" value="Immunoglobulins"/>
    <property type="match status" value="1"/>
</dbReference>
<keyword evidence="2 4" id="KW-0378">Hydrolase</keyword>
<dbReference type="InterPro" id="IPR019800">
    <property type="entry name" value="Glyco_hydro_3_AS"/>
</dbReference>
<dbReference type="AlphaFoldDB" id="A0A5B8W1C8"/>
<feature type="domain" description="Fibronectin type III-like" evidence="6">
    <location>
        <begin position="687"/>
        <end position="758"/>
    </location>
</feature>
<name>A0A5B8W1C8_9SPHI</name>
<evidence type="ECO:0000313" key="8">
    <source>
        <dbReference type="Proteomes" id="UP000321362"/>
    </source>
</evidence>
<dbReference type="PANTHER" id="PTHR42715:SF10">
    <property type="entry name" value="BETA-GLUCOSIDASE"/>
    <property type="match status" value="1"/>
</dbReference>
<evidence type="ECO:0000256" key="1">
    <source>
        <dbReference type="ARBA" id="ARBA00005336"/>
    </source>
</evidence>
<organism evidence="7 8">
    <name type="scientific">Mucilaginibacter ginsenosidivorax</name>
    <dbReference type="NCBI Taxonomy" id="862126"/>
    <lineage>
        <taxon>Bacteria</taxon>
        <taxon>Pseudomonadati</taxon>
        <taxon>Bacteroidota</taxon>
        <taxon>Sphingobacteriia</taxon>
        <taxon>Sphingobacteriales</taxon>
        <taxon>Sphingobacteriaceae</taxon>
        <taxon>Mucilaginibacter</taxon>
    </lineage>
</organism>
<dbReference type="RefSeq" id="WP_147053806.1">
    <property type="nucleotide sequence ID" value="NZ_CP042437.1"/>
</dbReference>
<proteinExistence type="inferred from homology"/>